<dbReference type="Proteomes" id="UP001370490">
    <property type="component" value="Unassembled WGS sequence"/>
</dbReference>
<keyword evidence="2" id="KW-0808">Transferase</keyword>
<dbReference type="PANTHER" id="PTHR27002:SF1082">
    <property type="entry name" value="OS06G0693000 PROTEIN"/>
    <property type="match status" value="1"/>
</dbReference>
<evidence type="ECO:0000256" key="5">
    <source>
        <dbReference type="ARBA" id="ARBA00022840"/>
    </source>
</evidence>
<dbReference type="InterPro" id="IPR011009">
    <property type="entry name" value="Kinase-like_dom_sf"/>
</dbReference>
<protein>
    <submittedName>
        <fullName evidence="7">Serine-threonine/tyrosine-protein kinase, catalytic domain</fullName>
    </submittedName>
</protein>
<organism evidence="7 8">
    <name type="scientific">Dillenia turbinata</name>
    <dbReference type="NCBI Taxonomy" id="194707"/>
    <lineage>
        <taxon>Eukaryota</taxon>
        <taxon>Viridiplantae</taxon>
        <taxon>Streptophyta</taxon>
        <taxon>Embryophyta</taxon>
        <taxon>Tracheophyta</taxon>
        <taxon>Spermatophyta</taxon>
        <taxon>Magnoliopsida</taxon>
        <taxon>eudicotyledons</taxon>
        <taxon>Gunneridae</taxon>
        <taxon>Pentapetalae</taxon>
        <taxon>Dilleniales</taxon>
        <taxon>Dilleniaceae</taxon>
        <taxon>Dillenia</taxon>
    </lineage>
</organism>
<dbReference type="PROSITE" id="PS50948">
    <property type="entry name" value="PAN"/>
    <property type="match status" value="1"/>
</dbReference>
<dbReference type="SUPFAM" id="SSF56112">
    <property type="entry name" value="Protein kinase-like (PK-like)"/>
    <property type="match status" value="1"/>
</dbReference>
<evidence type="ECO:0000259" key="6">
    <source>
        <dbReference type="PROSITE" id="PS50948"/>
    </source>
</evidence>
<keyword evidence="8" id="KW-1185">Reference proteome</keyword>
<evidence type="ECO:0000256" key="1">
    <source>
        <dbReference type="ARBA" id="ARBA00022527"/>
    </source>
</evidence>
<dbReference type="InterPro" id="IPR001245">
    <property type="entry name" value="Ser-Thr/Tyr_kinase_cat_dom"/>
</dbReference>
<keyword evidence="3" id="KW-0547">Nucleotide-binding</keyword>
<evidence type="ECO:0000256" key="2">
    <source>
        <dbReference type="ARBA" id="ARBA00022679"/>
    </source>
</evidence>
<name>A0AAN8VAZ2_9MAGN</name>
<evidence type="ECO:0000313" key="7">
    <source>
        <dbReference type="EMBL" id="KAK6923907.1"/>
    </source>
</evidence>
<dbReference type="EMBL" id="JBAMMX010000017">
    <property type="protein sequence ID" value="KAK6923907.1"/>
    <property type="molecule type" value="Genomic_DNA"/>
</dbReference>
<sequence length="291" mass="33088">MGKIPDSEQWSACGEDACRSECLKNCSCIAYGYYSGNGCLSLRGDLIDIQKFPKNGADIYLRVAYSELDKKKDLTGYLYYSDHRSNGHSRTRDSSEEVDQSFSTRDSDFINEVMVISKLQHRNPVKLLGCCAEGEEKIGYMSPECAMEGRFSEKYDVFSFGILLLEILSRKIFSNVCFNVFLHAWKLWTEGYAIKLADLTLESSLVEAEVLRCIHVGLLCVQEFAKDRPTVYALLSMLTSEVTCLPAHKQPGFVERQIRVDTESSKATVPRIQRHHGNLRTYQRPRDNCLK</sequence>
<dbReference type="GO" id="GO:0005524">
    <property type="term" value="F:ATP binding"/>
    <property type="evidence" value="ECO:0007669"/>
    <property type="project" value="UniProtKB-KW"/>
</dbReference>
<comment type="caution">
    <text evidence="7">The sequence shown here is derived from an EMBL/GenBank/DDBJ whole genome shotgun (WGS) entry which is preliminary data.</text>
</comment>
<keyword evidence="5" id="KW-0067">ATP-binding</keyword>
<dbReference type="AlphaFoldDB" id="A0AAN8VAZ2"/>
<dbReference type="GO" id="GO:0004674">
    <property type="term" value="F:protein serine/threonine kinase activity"/>
    <property type="evidence" value="ECO:0007669"/>
    <property type="project" value="UniProtKB-KW"/>
</dbReference>
<dbReference type="CDD" id="cd01098">
    <property type="entry name" value="PAN_AP_plant"/>
    <property type="match status" value="1"/>
</dbReference>
<dbReference type="GO" id="GO:0005886">
    <property type="term" value="C:plasma membrane"/>
    <property type="evidence" value="ECO:0007669"/>
    <property type="project" value="TreeGrafter"/>
</dbReference>
<accession>A0AAN8VAZ2</accession>
<keyword evidence="4 7" id="KW-0418">Kinase</keyword>
<gene>
    <name evidence="7" type="ORF">RJ641_010107</name>
</gene>
<dbReference type="InterPro" id="IPR003609">
    <property type="entry name" value="Pan_app"/>
</dbReference>
<dbReference type="PANTHER" id="PTHR27002">
    <property type="entry name" value="RECEPTOR-LIKE SERINE/THREONINE-PROTEIN KINASE SD1-8"/>
    <property type="match status" value="1"/>
</dbReference>
<dbReference type="Pfam" id="PF08276">
    <property type="entry name" value="PAN_2"/>
    <property type="match status" value="1"/>
</dbReference>
<proteinExistence type="predicted"/>
<feature type="domain" description="Apple" evidence="6">
    <location>
        <begin position="1"/>
        <end position="64"/>
    </location>
</feature>
<dbReference type="Pfam" id="PF07714">
    <property type="entry name" value="PK_Tyr_Ser-Thr"/>
    <property type="match status" value="1"/>
</dbReference>
<dbReference type="Gene3D" id="3.30.200.20">
    <property type="entry name" value="Phosphorylase Kinase, domain 1"/>
    <property type="match status" value="1"/>
</dbReference>
<reference evidence="7 8" key="1">
    <citation type="submission" date="2023-12" db="EMBL/GenBank/DDBJ databases">
        <title>A high-quality genome assembly for Dillenia turbinata (Dilleniales).</title>
        <authorList>
            <person name="Chanderbali A."/>
        </authorList>
    </citation>
    <scope>NUCLEOTIDE SEQUENCE [LARGE SCALE GENOMIC DNA]</scope>
    <source>
        <strain evidence="7">LSX21</strain>
        <tissue evidence="7">Leaf</tissue>
    </source>
</reference>
<evidence type="ECO:0000256" key="3">
    <source>
        <dbReference type="ARBA" id="ARBA00022741"/>
    </source>
</evidence>
<evidence type="ECO:0000313" key="8">
    <source>
        <dbReference type="Proteomes" id="UP001370490"/>
    </source>
</evidence>
<dbReference type="Gene3D" id="1.10.510.10">
    <property type="entry name" value="Transferase(Phosphotransferase) domain 1"/>
    <property type="match status" value="1"/>
</dbReference>
<keyword evidence="1" id="KW-0723">Serine/threonine-protein kinase</keyword>
<evidence type="ECO:0000256" key="4">
    <source>
        <dbReference type="ARBA" id="ARBA00022777"/>
    </source>
</evidence>